<evidence type="ECO:0000313" key="13">
    <source>
        <dbReference type="Proteomes" id="UP000515312"/>
    </source>
</evidence>
<evidence type="ECO:0000313" key="12">
    <source>
        <dbReference type="EMBL" id="QNI31109.1"/>
    </source>
</evidence>
<evidence type="ECO:0000256" key="6">
    <source>
        <dbReference type="ARBA" id="ARBA00022777"/>
    </source>
</evidence>
<dbReference type="NCBIfam" id="TIGR00154">
    <property type="entry name" value="ispE"/>
    <property type="match status" value="1"/>
</dbReference>
<evidence type="ECO:0000256" key="8">
    <source>
        <dbReference type="ARBA" id="ARBA00032554"/>
    </source>
</evidence>
<dbReference type="InterPro" id="IPR013750">
    <property type="entry name" value="GHMP_kinase_C_dom"/>
</dbReference>
<dbReference type="GO" id="GO:0050515">
    <property type="term" value="F:4-(cytidine 5'-diphospho)-2-C-methyl-D-erythritol kinase activity"/>
    <property type="evidence" value="ECO:0007669"/>
    <property type="project" value="UniProtKB-UniRule"/>
</dbReference>
<dbReference type="GO" id="GO:0016114">
    <property type="term" value="P:terpenoid biosynthetic process"/>
    <property type="evidence" value="ECO:0007669"/>
    <property type="project" value="UniProtKB-UniRule"/>
</dbReference>
<dbReference type="PIRSF" id="PIRSF010376">
    <property type="entry name" value="IspE"/>
    <property type="match status" value="1"/>
</dbReference>
<comment type="catalytic activity">
    <reaction evidence="9">
        <text>4-CDP-2-C-methyl-D-erythritol + ATP = 4-CDP-2-C-methyl-D-erythritol 2-phosphate + ADP + H(+)</text>
        <dbReference type="Rhea" id="RHEA:18437"/>
        <dbReference type="ChEBI" id="CHEBI:15378"/>
        <dbReference type="ChEBI" id="CHEBI:30616"/>
        <dbReference type="ChEBI" id="CHEBI:57823"/>
        <dbReference type="ChEBI" id="CHEBI:57919"/>
        <dbReference type="ChEBI" id="CHEBI:456216"/>
        <dbReference type="EC" id="2.7.1.148"/>
    </reaction>
</comment>
<keyword evidence="4 9" id="KW-0808">Transferase</keyword>
<dbReference type="UniPathway" id="UPA00056">
    <property type="reaction ID" value="UER00094"/>
</dbReference>
<dbReference type="RefSeq" id="WP_186741486.1">
    <property type="nucleotide sequence ID" value="NZ_CP060394.1"/>
</dbReference>
<reference evidence="12 13" key="1">
    <citation type="submission" date="2020-08" db="EMBL/GenBank/DDBJ databases">
        <title>Edaphobacter telluris sp. nov. and Acidobacterium dinghuensis sp. nov., two acidobacteria isolated from forest soil.</title>
        <authorList>
            <person name="Fu J."/>
            <person name="Qiu L."/>
        </authorList>
    </citation>
    <scope>NUCLEOTIDE SEQUENCE [LARGE SCALE GENOMIC DNA]</scope>
    <source>
        <strain evidence="12">4Y35</strain>
    </source>
</reference>
<dbReference type="InterPro" id="IPR014721">
    <property type="entry name" value="Ribsml_uS5_D2-typ_fold_subgr"/>
</dbReference>
<name>A0A7G8BEY9_9BACT</name>
<dbReference type="GO" id="GO:0005524">
    <property type="term" value="F:ATP binding"/>
    <property type="evidence" value="ECO:0007669"/>
    <property type="project" value="UniProtKB-UniRule"/>
</dbReference>
<dbReference type="GO" id="GO:0019288">
    <property type="term" value="P:isopentenyl diphosphate biosynthetic process, methylerythritol 4-phosphate pathway"/>
    <property type="evidence" value="ECO:0007669"/>
    <property type="project" value="UniProtKB-UniRule"/>
</dbReference>
<keyword evidence="9" id="KW-0414">Isoprene biosynthesis</keyword>
<dbReference type="InterPro" id="IPR006204">
    <property type="entry name" value="GHMP_kinase_N_dom"/>
</dbReference>
<keyword evidence="5 9" id="KW-0547">Nucleotide-binding</keyword>
<evidence type="ECO:0000256" key="9">
    <source>
        <dbReference type="HAMAP-Rule" id="MF_00061"/>
    </source>
</evidence>
<dbReference type="Gene3D" id="3.30.70.890">
    <property type="entry name" value="GHMP kinase, C-terminal domain"/>
    <property type="match status" value="1"/>
</dbReference>
<accession>A0A7G8BEY9</accession>
<evidence type="ECO:0000256" key="4">
    <source>
        <dbReference type="ARBA" id="ARBA00022679"/>
    </source>
</evidence>
<feature type="domain" description="GHMP kinase N-terminal" evidence="10">
    <location>
        <begin position="70"/>
        <end position="148"/>
    </location>
</feature>
<dbReference type="SUPFAM" id="SSF55060">
    <property type="entry name" value="GHMP Kinase, C-terminal domain"/>
    <property type="match status" value="1"/>
</dbReference>
<dbReference type="InterPro" id="IPR004424">
    <property type="entry name" value="IspE"/>
</dbReference>
<feature type="domain" description="GHMP kinase C-terminal" evidence="11">
    <location>
        <begin position="245"/>
        <end position="309"/>
    </location>
</feature>
<feature type="active site" evidence="9">
    <location>
        <position position="140"/>
    </location>
</feature>
<feature type="active site" evidence="9">
    <location>
        <position position="10"/>
    </location>
</feature>
<organism evidence="12 13">
    <name type="scientific">Alloacidobacterium dinghuense</name>
    <dbReference type="NCBI Taxonomy" id="2763107"/>
    <lineage>
        <taxon>Bacteria</taxon>
        <taxon>Pseudomonadati</taxon>
        <taxon>Acidobacteriota</taxon>
        <taxon>Terriglobia</taxon>
        <taxon>Terriglobales</taxon>
        <taxon>Acidobacteriaceae</taxon>
        <taxon>Alloacidobacterium</taxon>
    </lineage>
</organism>
<dbReference type="InterPro" id="IPR020568">
    <property type="entry name" value="Ribosomal_Su5_D2-typ_SF"/>
</dbReference>
<keyword evidence="6 9" id="KW-0418">Kinase</keyword>
<keyword evidence="7 9" id="KW-0067">ATP-binding</keyword>
<protein>
    <recommendedName>
        <fullName evidence="3 9">4-diphosphocytidyl-2-C-methyl-D-erythritol kinase</fullName>
        <shortName evidence="9">CMK</shortName>
        <ecNumber evidence="2 9">2.7.1.148</ecNumber>
    </recommendedName>
    <alternativeName>
        <fullName evidence="8 9">4-(cytidine-5'-diphospho)-2-C-methyl-D-erythritol kinase</fullName>
    </alternativeName>
</protein>
<evidence type="ECO:0000256" key="1">
    <source>
        <dbReference type="ARBA" id="ARBA00009684"/>
    </source>
</evidence>
<dbReference type="PANTHER" id="PTHR43527">
    <property type="entry name" value="4-DIPHOSPHOCYTIDYL-2-C-METHYL-D-ERYTHRITOL KINASE, CHLOROPLASTIC"/>
    <property type="match status" value="1"/>
</dbReference>
<evidence type="ECO:0000259" key="11">
    <source>
        <dbReference type="Pfam" id="PF08544"/>
    </source>
</evidence>
<evidence type="ECO:0000256" key="7">
    <source>
        <dbReference type="ARBA" id="ARBA00022840"/>
    </source>
</evidence>
<dbReference type="InterPro" id="IPR036554">
    <property type="entry name" value="GHMP_kinase_C_sf"/>
</dbReference>
<dbReference type="KEGG" id="adin:H7849_18660"/>
<dbReference type="AlphaFoldDB" id="A0A7G8BEY9"/>
<evidence type="ECO:0000256" key="2">
    <source>
        <dbReference type="ARBA" id="ARBA00012052"/>
    </source>
</evidence>
<dbReference type="EMBL" id="CP060394">
    <property type="protein sequence ID" value="QNI31109.1"/>
    <property type="molecule type" value="Genomic_DNA"/>
</dbReference>
<sequence>MSTRVRSFSKINLGLAIGPSRPDGFHALTTLYQTLAAHDLLTVEANKTKAGKGSITLTTNDERVPTDERNTVWKMLDRALPALKAPAEVHVHIEKRLPVQGGLGAGSANAVAALIGLEHELNQELSGGDRLKIAAEVGSDVPLFLLGGAILGVGRGEEVYPMPDLPETHCVVALPNVGVSTPQAFRDWDSRHAEGLTREDSSDRLKELSRALSACLCEPHSSGVFSLGEDRPGNPLLALVRTGIENDFEGVVFRQHPSLGDIKRILVCSDQPEQAALYAALSGSGSAVFGLYEAESAAKAAEERLSASGIASMRTKTLPREAYWRTMIEDSHTKGSVGL</sequence>
<comment type="pathway">
    <text evidence="9">Isoprenoid biosynthesis; isopentenyl diphosphate biosynthesis via DXP pathway; isopentenyl diphosphate from 1-deoxy-D-xylulose 5-phosphate: step 3/6.</text>
</comment>
<proteinExistence type="inferred from homology"/>
<comment type="function">
    <text evidence="9">Catalyzes the phosphorylation of the position 2 hydroxy group of 4-diphosphocytidyl-2C-methyl-D-erythritol.</text>
</comment>
<dbReference type="Pfam" id="PF00288">
    <property type="entry name" value="GHMP_kinases_N"/>
    <property type="match status" value="1"/>
</dbReference>
<dbReference type="Gene3D" id="3.30.230.10">
    <property type="match status" value="1"/>
</dbReference>
<gene>
    <name evidence="9 12" type="primary">ispE</name>
    <name evidence="12" type="ORF">H7849_18660</name>
</gene>
<dbReference type="Proteomes" id="UP000515312">
    <property type="component" value="Chromosome"/>
</dbReference>
<dbReference type="Pfam" id="PF08544">
    <property type="entry name" value="GHMP_kinases_C"/>
    <property type="match status" value="1"/>
</dbReference>
<keyword evidence="13" id="KW-1185">Reference proteome</keyword>
<comment type="similarity">
    <text evidence="1 9">Belongs to the GHMP kinase family. IspE subfamily.</text>
</comment>
<dbReference type="EC" id="2.7.1.148" evidence="2 9"/>
<evidence type="ECO:0000256" key="5">
    <source>
        <dbReference type="ARBA" id="ARBA00022741"/>
    </source>
</evidence>
<dbReference type="PANTHER" id="PTHR43527:SF2">
    <property type="entry name" value="4-DIPHOSPHOCYTIDYL-2-C-METHYL-D-ERYTHRITOL KINASE, CHLOROPLASTIC"/>
    <property type="match status" value="1"/>
</dbReference>
<comment type="caution">
    <text evidence="9">Lacks conserved residue(s) required for the propagation of feature annotation.</text>
</comment>
<evidence type="ECO:0000256" key="3">
    <source>
        <dbReference type="ARBA" id="ARBA00017473"/>
    </source>
</evidence>
<dbReference type="HAMAP" id="MF_00061">
    <property type="entry name" value="IspE"/>
    <property type="match status" value="1"/>
</dbReference>
<dbReference type="SUPFAM" id="SSF54211">
    <property type="entry name" value="Ribosomal protein S5 domain 2-like"/>
    <property type="match status" value="1"/>
</dbReference>
<evidence type="ECO:0000259" key="10">
    <source>
        <dbReference type="Pfam" id="PF00288"/>
    </source>
</evidence>